<keyword evidence="2" id="KW-0378">Hydrolase</keyword>
<dbReference type="PANTHER" id="PTHR30153:SF2">
    <property type="entry name" value="REPLICATIVE DNA HELICASE"/>
    <property type="match status" value="1"/>
</dbReference>
<dbReference type="EMBL" id="JACJJG010000008">
    <property type="protein sequence ID" value="MBM6672893.1"/>
    <property type="molecule type" value="Genomic_DNA"/>
</dbReference>
<dbReference type="Proteomes" id="UP000706891">
    <property type="component" value="Unassembled WGS sequence"/>
</dbReference>
<feature type="domain" description="SF4 helicase" evidence="1">
    <location>
        <begin position="19"/>
        <end position="284"/>
    </location>
</feature>
<organism evidence="2 3">
    <name type="scientific">Marseilla massiliensis</name>
    <dbReference type="NCBI Taxonomy" id="1841864"/>
    <lineage>
        <taxon>Bacteria</taxon>
        <taxon>Pseudomonadati</taxon>
        <taxon>Bacteroidota</taxon>
        <taxon>Bacteroidia</taxon>
        <taxon>Bacteroidales</taxon>
        <taxon>Prevotellaceae</taxon>
        <taxon>Marseilla</taxon>
    </lineage>
</organism>
<keyword evidence="2" id="KW-0547">Nucleotide-binding</keyword>
<dbReference type="InterPro" id="IPR007694">
    <property type="entry name" value="DNA_helicase_DnaB-like_C"/>
</dbReference>
<reference evidence="2" key="2">
    <citation type="journal article" date="2021" name="Sci. Rep.">
        <title>The distribution of antibiotic resistance genes in chicken gut microbiota commensals.</title>
        <authorList>
            <person name="Juricova H."/>
            <person name="Matiasovicova J."/>
            <person name="Kubasova T."/>
            <person name="Cejkova D."/>
            <person name="Rychlik I."/>
        </authorList>
    </citation>
    <scope>NUCLEOTIDE SEQUENCE</scope>
    <source>
        <strain evidence="2">An824</strain>
    </source>
</reference>
<evidence type="ECO:0000259" key="1">
    <source>
        <dbReference type="PROSITE" id="PS51199"/>
    </source>
</evidence>
<gene>
    <name evidence="2" type="ORF">H6A34_03245</name>
</gene>
<dbReference type="PANTHER" id="PTHR30153">
    <property type="entry name" value="REPLICATIVE DNA HELICASE DNAB"/>
    <property type="match status" value="1"/>
</dbReference>
<dbReference type="Gene3D" id="3.40.50.300">
    <property type="entry name" value="P-loop containing nucleotide triphosphate hydrolases"/>
    <property type="match status" value="1"/>
</dbReference>
<evidence type="ECO:0000313" key="2">
    <source>
        <dbReference type="EMBL" id="MBM6672893.1"/>
    </source>
</evidence>
<dbReference type="SUPFAM" id="SSF52540">
    <property type="entry name" value="P-loop containing nucleoside triphosphate hydrolases"/>
    <property type="match status" value="1"/>
</dbReference>
<dbReference type="GO" id="GO:0005524">
    <property type="term" value="F:ATP binding"/>
    <property type="evidence" value="ECO:0007669"/>
    <property type="project" value="InterPro"/>
</dbReference>
<dbReference type="Pfam" id="PF03796">
    <property type="entry name" value="DnaB_C"/>
    <property type="match status" value="1"/>
</dbReference>
<sequence>MDKIAHIKEFINRTYNDKDVINSVAINTDFKDIDNIVGGLIPGEFVVIGGRPAMGKTTFALNMAVKKAIGGVPVAYVSTCQNEQQLLSRALSIAGDTSGNPSSSQYDAEKSPLSELTASPFFLYFNQDLTIDALTGDLKQFVRQNDIKVVYVDYLQFIAYNEGFDANDTIGKICFLLKKLAVELQIIVIAISELNRNLEHREGVDGKIPQLSDLRGSCFIEELADVVLMVHRPEYFGVFCDEYGNDLHNLFEIIISKNSFGNTGKVKLYLNKNSGYLSSWNDYQKISFS</sequence>
<dbReference type="GO" id="GO:0003678">
    <property type="term" value="F:DNA helicase activity"/>
    <property type="evidence" value="ECO:0007669"/>
    <property type="project" value="InterPro"/>
</dbReference>
<evidence type="ECO:0000313" key="3">
    <source>
        <dbReference type="Proteomes" id="UP000706891"/>
    </source>
</evidence>
<dbReference type="RefSeq" id="WP_205103430.1">
    <property type="nucleotide sequence ID" value="NZ_JACJJG010000008.1"/>
</dbReference>
<comment type="caution">
    <text evidence="2">The sequence shown here is derived from an EMBL/GenBank/DDBJ whole genome shotgun (WGS) entry which is preliminary data.</text>
</comment>
<dbReference type="InterPro" id="IPR027417">
    <property type="entry name" value="P-loop_NTPase"/>
</dbReference>
<dbReference type="PROSITE" id="PS51199">
    <property type="entry name" value="SF4_HELICASE"/>
    <property type="match status" value="1"/>
</dbReference>
<proteinExistence type="predicted"/>
<dbReference type="GO" id="GO:0005829">
    <property type="term" value="C:cytosol"/>
    <property type="evidence" value="ECO:0007669"/>
    <property type="project" value="TreeGrafter"/>
</dbReference>
<reference evidence="2" key="1">
    <citation type="submission" date="2020-08" db="EMBL/GenBank/DDBJ databases">
        <authorList>
            <person name="Cejkova D."/>
            <person name="Kubasova T."/>
            <person name="Jahodarova E."/>
            <person name="Rychlik I."/>
        </authorList>
    </citation>
    <scope>NUCLEOTIDE SEQUENCE</scope>
    <source>
        <strain evidence="2">An824</strain>
    </source>
</reference>
<keyword evidence="2" id="KW-0067">ATP-binding</keyword>
<keyword evidence="2" id="KW-0347">Helicase</keyword>
<dbReference type="AlphaFoldDB" id="A0A938WRK0"/>
<protein>
    <submittedName>
        <fullName evidence="2">DnaB-like helicase C-terminal domain-containing protein</fullName>
    </submittedName>
</protein>
<keyword evidence="3" id="KW-1185">Reference proteome</keyword>
<name>A0A938WRK0_9BACT</name>
<dbReference type="PRINTS" id="PR01874">
    <property type="entry name" value="DNAREPAIRADA"/>
</dbReference>
<dbReference type="GO" id="GO:0006260">
    <property type="term" value="P:DNA replication"/>
    <property type="evidence" value="ECO:0007669"/>
    <property type="project" value="InterPro"/>
</dbReference>
<accession>A0A938WRK0</accession>